<protein>
    <recommendedName>
        <fullName evidence="4">LTD domain-containing protein</fullName>
    </recommendedName>
</protein>
<evidence type="ECO:0000313" key="3">
    <source>
        <dbReference type="Proteomes" id="UP000234474"/>
    </source>
</evidence>
<dbReference type="AlphaFoldDB" id="A0A2I1CFJ2"/>
<dbReference type="EMBL" id="MSZS01000002">
    <property type="protein sequence ID" value="PKX96395.1"/>
    <property type="molecule type" value="Genomic_DNA"/>
</dbReference>
<reference evidence="3" key="1">
    <citation type="journal article" date="2018" name="Proc. Natl. Acad. Sci. U.S.A.">
        <title>Linking secondary metabolites to gene clusters through genome sequencing of six diverse Aspergillus species.</title>
        <authorList>
            <person name="Kaerboelling I."/>
            <person name="Vesth T.C."/>
            <person name="Frisvad J.C."/>
            <person name="Nybo J.L."/>
            <person name="Theobald S."/>
            <person name="Kuo A."/>
            <person name="Bowyer P."/>
            <person name="Matsuda Y."/>
            <person name="Mondo S."/>
            <person name="Lyhne E.K."/>
            <person name="Kogle M.E."/>
            <person name="Clum A."/>
            <person name="Lipzen A."/>
            <person name="Salamov A."/>
            <person name="Ngan C.Y."/>
            <person name="Daum C."/>
            <person name="Chiniquy J."/>
            <person name="Barry K."/>
            <person name="LaButti K."/>
            <person name="Haridas S."/>
            <person name="Simmons B.A."/>
            <person name="Magnuson J.K."/>
            <person name="Mortensen U.H."/>
            <person name="Larsen T.O."/>
            <person name="Grigoriev I.V."/>
            <person name="Baker S.E."/>
            <person name="Andersen M.R."/>
        </authorList>
    </citation>
    <scope>NUCLEOTIDE SEQUENCE [LARGE SCALE GENOMIC DNA]</scope>
    <source>
        <strain evidence="3">IBT 16806</strain>
    </source>
</reference>
<sequence length="361" mass="40206">MPIQDYGVWKAYPVHYIVEHHEDDPRSPHLSLYYDDSGQHRKEGSQLNLGRTGKEIPGLFRAAINIKSGDKKDSRLAYWVDRDFSQHPIIDRLSVLEPGFHLLEDTKPSPDGPRIDFIRSNLFSVNSGRVLPHDIEGPDNDIIDVLEPEVRQAIEHQAEVYMFGSRFNTGDGIHDVHMNQGNKGRWKEDDGIFQDGALLIHFTNPDRWVGVFLGFASQAAHTDDRTGHAISSETWSDYLIDQRGQPDLIENSVAIKEVNIEAPGRGGSKERRESVTLANLTSKPLSLGTWKIHNSAGQIQVLPLNAALDAMATKVFDIPHCHLSTHGDTITLVNEYGLKVDGVSYNAGQAKSSGQPIVFAH</sequence>
<evidence type="ECO:0008006" key="4">
    <source>
        <dbReference type="Google" id="ProtNLM"/>
    </source>
</evidence>
<keyword evidence="3" id="KW-1185">Reference proteome</keyword>
<dbReference type="STRING" id="1392255.A0A2I1CFJ2"/>
<dbReference type="VEuPathDB" id="FungiDB:P174DRAFT_383667"/>
<evidence type="ECO:0000313" key="2">
    <source>
        <dbReference type="EMBL" id="PKX96395.1"/>
    </source>
</evidence>
<dbReference type="Proteomes" id="UP000234474">
    <property type="component" value="Unassembled WGS sequence"/>
</dbReference>
<feature type="region of interest" description="Disordered" evidence="1">
    <location>
        <begin position="23"/>
        <end position="50"/>
    </location>
</feature>
<dbReference type="RefSeq" id="XP_024684990.1">
    <property type="nucleotide sequence ID" value="XM_024823176.1"/>
</dbReference>
<dbReference type="GeneID" id="36530502"/>
<proteinExistence type="predicted"/>
<name>A0A2I1CFJ2_ASPN1</name>
<evidence type="ECO:0000256" key="1">
    <source>
        <dbReference type="SAM" id="MobiDB-lite"/>
    </source>
</evidence>
<dbReference type="OMA" id="SRLAYWV"/>
<dbReference type="InterPro" id="IPR019268">
    <property type="entry name" value="DUF2278"/>
</dbReference>
<dbReference type="OrthoDB" id="2580841at2759"/>
<comment type="caution">
    <text evidence="2">The sequence shown here is derived from an EMBL/GenBank/DDBJ whole genome shotgun (WGS) entry which is preliminary data.</text>
</comment>
<organism evidence="2 3">
    <name type="scientific">Aspergillus novofumigatus (strain IBT 16806)</name>
    <dbReference type="NCBI Taxonomy" id="1392255"/>
    <lineage>
        <taxon>Eukaryota</taxon>
        <taxon>Fungi</taxon>
        <taxon>Dikarya</taxon>
        <taxon>Ascomycota</taxon>
        <taxon>Pezizomycotina</taxon>
        <taxon>Eurotiomycetes</taxon>
        <taxon>Eurotiomycetidae</taxon>
        <taxon>Eurotiales</taxon>
        <taxon>Aspergillaceae</taxon>
        <taxon>Aspergillus</taxon>
        <taxon>Aspergillus subgen. Fumigati</taxon>
    </lineage>
</organism>
<accession>A0A2I1CFJ2</accession>
<gene>
    <name evidence="2" type="ORF">P174DRAFT_383667</name>
</gene>
<dbReference type="Pfam" id="PF10042">
    <property type="entry name" value="DUF2278"/>
    <property type="match status" value="1"/>
</dbReference>